<comment type="caution">
    <text evidence="1">The sequence shown here is derived from an EMBL/GenBank/DDBJ whole genome shotgun (WGS) entry which is preliminary data.</text>
</comment>
<dbReference type="Proteomes" id="UP001079430">
    <property type="component" value="Unassembled WGS sequence"/>
</dbReference>
<dbReference type="PROSITE" id="PS51318">
    <property type="entry name" value="TAT"/>
    <property type="match status" value="1"/>
</dbReference>
<protein>
    <recommendedName>
        <fullName evidence="3">Secreted protein</fullName>
    </recommendedName>
</protein>
<accession>A0ABT4KI73</accession>
<evidence type="ECO:0000313" key="1">
    <source>
        <dbReference type="EMBL" id="MCZ4091670.1"/>
    </source>
</evidence>
<reference evidence="1" key="1">
    <citation type="submission" date="2022-10" db="EMBL/GenBank/DDBJ databases">
        <title>Whole genome sequencing of three plant growth promoting bacteria isolated from Vachellia tortilis subsp. raddiana in Morocco.</title>
        <authorList>
            <person name="Hnini M."/>
            <person name="Zouagui R."/>
            <person name="Zouagui H."/>
            <person name="Chemao Elfihri M.-W."/>
            <person name="Ibrahimi A."/>
            <person name="Sbabou L."/>
            <person name="Aurag J."/>
        </authorList>
    </citation>
    <scope>NUCLEOTIDE SEQUENCE</scope>
    <source>
        <strain evidence="1">LMR678</strain>
    </source>
</reference>
<dbReference type="RefSeq" id="WP_269281795.1">
    <property type="nucleotide sequence ID" value="NZ_JAPVOI010000004.1"/>
</dbReference>
<dbReference type="InterPro" id="IPR006311">
    <property type="entry name" value="TAT_signal"/>
</dbReference>
<name>A0ABT4KI73_9HYPH</name>
<keyword evidence="2" id="KW-1185">Reference proteome</keyword>
<sequence>MTQISRRVILGGIAATAGGVFATAIPLPAPAAVDEQPAMTPEERLQAAIEELKAAAAAIAPDIRSWQCLWDPDRAQSKLIIVAYDF</sequence>
<organism evidence="1 2">
    <name type="scientific">Sinorhizobium psoraleae</name>
    <dbReference type="NCBI Taxonomy" id="520838"/>
    <lineage>
        <taxon>Bacteria</taxon>
        <taxon>Pseudomonadati</taxon>
        <taxon>Pseudomonadota</taxon>
        <taxon>Alphaproteobacteria</taxon>
        <taxon>Hyphomicrobiales</taxon>
        <taxon>Rhizobiaceae</taxon>
        <taxon>Sinorhizobium/Ensifer group</taxon>
        <taxon>Sinorhizobium</taxon>
    </lineage>
</organism>
<gene>
    <name evidence="1" type="ORF">O3W52_16810</name>
</gene>
<proteinExistence type="predicted"/>
<dbReference type="EMBL" id="JAPVOI010000004">
    <property type="protein sequence ID" value="MCZ4091670.1"/>
    <property type="molecule type" value="Genomic_DNA"/>
</dbReference>
<evidence type="ECO:0000313" key="2">
    <source>
        <dbReference type="Proteomes" id="UP001079430"/>
    </source>
</evidence>
<evidence type="ECO:0008006" key="3">
    <source>
        <dbReference type="Google" id="ProtNLM"/>
    </source>
</evidence>